<organism evidence="1 2">
    <name type="scientific">Talaromyces stipitatus (strain ATCC 10500 / CBS 375.48 / QM 6759 / NRRL 1006)</name>
    <name type="common">Penicillium stipitatum</name>
    <dbReference type="NCBI Taxonomy" id="441959"/>
    <lineage>
        <taxon>Eukaryota</taxon>
        <taxon>Fungi</taxon>
        <taxon>Dikarya</taxon>
        <taxon>Ascomycota</taxon>
        <taxon>Pezizomycotina</taxon>
        <taxon>Eurotiomycetes</taxon>
        <taxon>Eurotiomycetidae</taxon>
        <taxon>Eurotiales</taxon>
        <taxon>Trichocomaceae</taxon>
        <taxon>Talaromyces</taxon>
        <taxon>Talaromyces sect. Talaromyces</taxon>
    </lineage>
</organism>
<dbReference type="OMA" id="VNMIFSD"/>
<dbReference type="eggNOG" id="ENOG502S31X">
    <property type="taxonomic scope" value="Eukaryota"/>
</dbReference>
<proteinExistence type="predicted"/>
<evidence type="ECO:0000313" key="2">
    <source>
        <dbReference type="Proteomes" id="UP000001745"/>
    </source>
</evidence>
<dbReference type="RefSeq" id="XP_002340921.1">
    <property type="nucleotide sequence ID" value="XM_002340880.1"/>
</dbReference>
<dbReference type="PhylomeDB" id="B8LT26"/>
<name>B8LT26_TALSN</name>
<dbReference type="STRING" id="441959.B8LT26"/>
<gene>
    <name evidence="1" type="ORF">TSTA_069530</name>
</gene>
<keyword evidence="2" id="KW-1185">Reference proteome</keyword>
<dbReference type="AlphaFoldDB" id="B8LT26"/>
<protein>
    <submittedName>
        <fullName evidence="1">Uncharacterized protein</fullName>
    </submittedName>
</protein>
<sequence length="800" mass="92267">MQPSEYLTRRELTEQYNIHFLGPVQPCRWPETHRRLFADVQKLGDQKFDSYVESITVDSIDKPWRARTQWRAKRLAALAKKYRGEGHRERGWRNNIEPEVFQRFSVEVTCPECRSRLWESEFNAAVDNLEPFAESLEERRLKRRACECPEQLGSNSYEPGINMIFSDRSEAAIKHVPPLPIKKSNRNKQSKEEPDRVYGLKQAGDFNFILNSAAKTDPSKRLRDTIEISPFFNEREPLLFPFLIMEAKSTKQGDTAAVELQSAFCIRRLLRLQQNLKEAAGEETQWKTGPLLWFFHWYGERWIVAGCFVENVNGSAHWSTVDLWSGNICDLDGAIQLLLIVDYIFDWARDVYRRSIFNELNILASDDIAGTVPIPDIYSTIERSVSAWVDEAERERPSQDSNAFYEQATTDDTVPEFLNLIHPQGVVRDASIIESKFLALHIAVDNVESFLLSFPTVESSYKAIQVILQYMQDAWRMDASTLQELETHWTGNDRGYSDDQEIFYARVVVLMHIGPEWQPVRLITYLAVSEAALKMMASKLATNPMSNFFDSNFKVAVKSHISKQSLLRRIDMFKEHSIVDNLTAAVYTMCLSSTIHRRGGRIKNEFSLNRRAPFFGFVQDNAPGVLDMVTTVYESHKIGRKQPTDSYLRYSCIRTKQTRQFGSIRMWTHLEPLFVHYTGCILVDGLHQNGNIPKRCLYTVDGSCEMEVVPELLDRLSQQGRYYSTVPLDPGTRLGEYFGFLNQQSQAIGFWNQNRDPESIAVWLEFLSRQDTSKSKQQPIVIVLDDEPTTEVHEQDVDMA</sequence>
<dbReference type="Proteomes" id="UP000001745">
    <property type="component" value="Unassembled WGS sequence"/>
</dbReference>
<dbReference type="InParanoid" id="B8LT26"/>
<dbReference type="EMBL" id="EQ962652">
    <property type="protein sequence ID" value="EED23534.1"/>
    <property type="molecule type" value="Genomic_DNA"/>
</dbReference>
<evidence type="ECO:0000313" key="1">
    <source>
        <dbReference type="EMBL" id="EED23534.1"/>
    </source>
</evidence>
<dbReference type="OrthoDB" id="4226255at2759"/>
<reference evidence="2" key="1">
    <citation type="journal article" date="2015" name="Genome Announc.">
        <title>Genome sequence of the AIDS-associated pathogen Penicillium marneffei (ATCC18224) and its near taxonomic relative Talaromyces stipitatus (ATCC10500).</title>
        <authorList>
            <person name="Nierman W.C."/>
            <person name="Fedorova-Abrams N.D."/>
            <person name="Andrianopoulos A."/>
        </authorList>
    </citation>
    <scope>NUCLEOTIDE SEQUENCE [LARGE SCALE GENOMIC DNA]</scope>
    <source>
        <strain evidence="2">ATCC 10500 / CBS 375.48 / QM 6759 / NRRL 1006</strain>
    </source>
</reference>
<dbReference type="VEuPathDB" id="FungiDB:TSTA_069530"/>
<accession>B8LT26</accession>
<dbReference type="HOGENOM" id="CLU_005168_2_0_1"/>
<dbReference type="GeneID" id="8107459"/>